<dbReference type="STRING" id="1802274.A3J58_00220"/>
<comment type="caution">
    <text evidence="1">The sequence shown here is derived from an EMBL/GenBank/DDBJ whole genome shotgun (WGS) entry which is preliminary data.</text>
</comment>
<reference evidence="1 2" key="1">
    <citation type="journal article" date="2016" name="Nat. Commun.">
        <title>Thousands of microbial genomes shed light on interconnected biogeochemical processes in an aquifer system.</title>
        <authorList>
            <person name="Anantharaman K."/>
            <person name="Brown C.T."/>
            <person name="Hug L.A."/>
            <person name="Sharon I."/>
            <person name="Castelle C.J."/>
            <person name="Probst A.J."/>
            <person name="Thomas B.C."/>
            <person name="Singh A."/>
            <person name="Wilkins M.J."/>
            <person name="Karaoz U."/>
            <person name="Brodie E.L."/>
            <person name="Williams K.H."/>
            <person name="Hubbard S.S."/>
            <person name="Banfield J.F."/>
        </authorList>
    </citation>
    <scope>NUCLEOTIDE SEQUENCE [LARGE SCALE GENOMIC DNA]</scope>
</reference>
<name>A0A1G2L0M3_9BACT</name>
<sequence length="153" mass="17774">MTDHKNVMPPRQAIGYAINQAREAFKFLTELEIEIKVLDKRAETRGDIAWIKAKQQIVADAFAVYVTSFFDPRPGTHSFTRAYEPHRFLSEFSKHELVKKCNRQRHQRSAHQSEKYGFFLTPKEILSSDIDTWLSSVEAYLHTGEFTPKVTIN</sequence>
<evidence type="ECO:0000313" key="1">
    <source>
        <dbReference type="EMBL" id="OHA04301.1"/>
    </source>
</evidence>
<dbReference type="AlphaFoldDB" id="A0A1G2L0M3"/>
<gene>
    <name evidence="1" type="ORF">A3J58_00220</name>
</gene>
<evidence type="ECO:0000313" key="2">
    <source>
        <dbReference type="Proteomes" id="UP000178510"/>
    </source>
</evidence>
<organism evidence="1 2">
    <name type="scientific">Candidatus Sungbacteria bacterium RIFCSPHIGHO2_02_FULL_52_23</name>
    <dbReference type="NCBI Taxonomy" id="1802274"/>
    <lineage>
        <taxon>Bacteria</taxon>
        <taxon>Candidatus Sungiibacteriota</taxon>
    </lineage>
</organism>
<proteinExistence type="predicted"/>
<accession>A0A1G2L0M3</accession>
<dbReference type="Proteomes" id="UP000178510">
    <property type="component" value="Unassembled WGS sequence"/>
</dbReference>
<dbReference type="EMBL" id="MHQM01000002">
    <property type="protein sequence ID" value="OHA04301.1"/>
    <property type="molecule type" value="Genomic_DNA"/>
</dbReference>
<protein>
    <submittedName>
        <fullName evidence="1">Uncharacterized protein</fullName>
    </submittedName>
</protein>